<dbReference type="InterPro" id="IPR043504">
    <property type="entry name" value="Peptidase_S1_PA_chymotrypsin"/>
</dbReference>
<evidence type="ECO:0000256" key="1">
    <source>
        <dbReference type="ARBA" id="ARBA00004613"/>
    </source>
</evidence>
<dbReference type="GO" id="GO:0005576">
    <property type="term" value="C:extracellular region"/>
    <property type="evidence" value="ECO:0007669"/>
    <property type="project" value="UniProtKB-SubCell"/>
</dbReference>
<dbReference type="EMBL" id="CAJNOG010002127">
    <property type="protein sequence ID" value="CAF1491266.1"/>
    <property type="molecule type" value="Genomic_DNA"/>
</dbReference>
<dbReference type="PANTHER" id="PTHR24252">
    <property type="entry name" value="ACROSIN-RELATED"/>
    <property type="match status" value="1"/>
</dbReference>
<dbReference type="GO" id="GO:0004252">
    <property type="term" value="F:serine-type endopeptidase activity"/>
    <property type="evidence" value="ECO:0007669"/>
    <property type="project" value="InterPro"/>
</dbReference>
<proteinExistence type="predicted"/>
<keyword evidence="4" id="KW-0378">Hydrolase</keyword>
<evidence type="ECO:0000259" key="6">
    <source>
        <dbReference type="PROSITE" id="PS50240"/>
    </source>
</evidence>
<dbReference type="InterPro" id="IPR009003">
    <property type="entry name" value="Peptidase_S1_PA"/>
</dbReference>
<dbReference type="SUPFAM" id="SSF50494">
    <property type="entry name" value="Trypsin-like serine proteases"/>
    <property type="match status" value="1"/>
</dbReference>
<sequence>MITVWLTLLLITIAPSYQYTYSCNSSVTCGCSSGSQSVTRIVGGETAGTNNWGWAVSIKIGTATGTALCGGSILSSTWIITAAHCMSGVSASKVTIYAGSSARFAGQSQAASTITVHPSYNSDTKANDIALIKLGTPLTMSTAVKPVCIPSVSSATLAAGEWPPANLYVVAVGWGTLAEGGSLPLYLQQVTLQTIAYTASTCSNVLNDPQKQLCAGVPGGSKDTCQGDSGGPLMMFTTSNQWELVGLTSYGYGCAQAQAMGVYTRVAYYQSWINQTTSNVYINPTSSISAKIDPSNSTWGNTTSLSDNTFSSSSSFMFFSLLFTLFFLIHL</sequence>
<dbReference type="GO" id="GO:0006508">
    <property type="term" value="P:proteolysis"/>
    <property type="evidence" value="ECO:0007669"/>
    <property type="project" value="UniProtKB-KW"/>
</dbReference>
<feature type="domain" description="Peptidase S1" evidence="6">
    <location>
        <begin position="41"/>
        <end position="278"/>
    </location>
</feature>
<dbReference type="AlphaFoldDB" id="A0A815SDD9"/>
<keyword evidence="2" id="KW-0964">Secreted</keyword>
<evidence type="ECO:0000313" key="8">
    <source>
        <dbReference type="Proteomes" id="UP000663845"/>
    </source>
</evidence>
<feature type="chain" id="PRO_5032802631" description="Peptidase S1 domain-containing protein" evidence="5">
    <location>
        <begin position="19"/>
        <end position="331"/>
    </location>
</feature>
<dbReference type="PROSITE" id="PS00135">
    <property type="entry name" value="TRYPSIN_SER"/>
    <property type="match status" value="1"/>
</dbReference>
<keyword evidence="5" id="KW-0732">Signal</keyword>
<dbReference type="GO" id="GO:0051604">
    <property type="term" value="P:protein maturation"/>
    <property type="evidence" value="ECO:0007669"/>
    <property type="project" value="UniProtKB-ARBA"/>
</dbReference>
<keyword evidence="4" id="KW-0645">Protease</keyword>
<gene>
    <name evidence="7" type="ORF">JYZ213_LOCUS42940</name>
</gene>
<evidence type="ECO:0000256" key="3">
    <source>
        <dbReference type="ARBA" id="ARBA00023157"/>
    </source>
</evidence>
<dbReference type="PANTHER" id="PTHR24252:SF7">
    <property type="entry name" value="HYALIN"/>
    <property type="match status" value="1"/>
</dbReference>
<dbReference type="InterPro" id="IPR018114">
    <property type="entry name" value="TRYPSIN_HIS"/>
</dbReference>
<name>A0A815SDD9_9BILA</name>
<dbReference type="PRINTS" id="PR00722">
    <property type="entry name" value="CHYMOTRYPSIN"/>
</dbReference>
<organism evidence="7 8">
    <name type="scientific">Adineta steineri</name>
    <dbReference type="NCBI Taxonomy" id="433720"/>
    <lineage>
        <taxon>Eukaryota</taxon>
        <taxon>Metazoa</taxon>
        <taxon>Spiralia</taxon>
        <taxon>Gnathifera</taxon>
        <taxon>Rotifera</taxon>
        <taxon>Eurotatoria</taxon>
        <taxon>Bdelloidea</taxon>
        <taxon>Adinetida</taxon>
        <taxon>Adinetidae</taxon>
        <taxon>Adineta</taxon>
    </lineage>
</organism>
<comment type="subcellular location">
    <subcellularLocation>
        <location evidence="1">Secreted</location>
    </subcellularLocation>
</comment>
<dbReference type="PROSITE" id="PS50240">
    <property type="entry name" value="TRYPSIN_DOM"/>
    <property type="match status" value="1"/>
</dbReference>
<dbReference type="Proteomes" id="UP000663845">
    <property type="component" value="Unassembled WGS sequence"/>
</dbReference>
<dbReference type="Gene3D" id="2.40.10.10">
    <property type="entry name" value="Trypsin-like serine proteases"/>
    <property type="match status" value="1"/>
</dbReference>
<reference evidence="7" key="1">
    <citation type="submission" date="2021-02" db="EMBL/GenBank/DDBJ databases">
        <authorList>
            <person name="Nowell W R."/>
        </authorList>
    </citation>
    <scope>NUCLEOTIDE SEQUENCE</scope>
</reference>
<feature type="signal peptide" evidence="5">
    <location>
        <begin position="1"/>
        <end position="18"/>
    </location>
</feature>
<dbReference type="CDD" id="cd00190">
    <property type="entry name" value="Tryp_SPc"/>
    <property type="match status" value="1"/>
</dbReference>
<evidence type="ECO:0000256" key="2">
    <source>
        <dbReference type="ARBA" id="ARBA00022525"/>
    </source>
</evidence>
<evidence type="ECO:0000256" key="5">
    <source>
        <dbReference type="SAM" id="SignalP"/>
    </source>
</evidence>
<evidence type="ECO:0000256" key="4">
    <source>
        <dbReference type="RuleBase" id="RU363034"/>
    </source>
</evidence>
<protein>
    <recommendedName>
        <fullName evidence="6">Peptidase S1 domain-containing protein</fullName>
    </recommendedName>
</protein>
<dbReference type="PROSITE" id="PS00134">
    <property type="entry name" value="TRYPSIN_HIS"/>
    <property type="match status" value="1"/>
</dbReference>
<dbReference type="SMART" id="SM00020">
    <property type="entry name" value="Tryp_SPc"/>
    <property type="match status" value="1"/>
</dbReference>
<dbReference type="FunFam" id="2.40.10.10:FF:000047">
    <property type="entry name" value="Trypsin eta"/>
    <property type="match status" value="1"/>
</dbReference>
<comment type="caution">
    <text evidence="7">The sequence shown here is derived from an EMBL/GenBank/DDBJ whole genome shotgun (WGS) entry which is preliminary data.</text>
</comment>
<dbReference type="InterPro" id="IPR001314">
    <property type="entry name" value="Peptidase_S1A"/>
</dbReference>
<evidence type="ECO:0000313" key="7">
    <source>
        <dbReference type="EMBL" id="CAF1491266.1"/>
    </source>
</evidence>
<keyword evidence="4" id="KW-0720">Serine protease</keyword>
<dbReference type="InterPro" id="IPR001254">
    <property type="entry name" value="Trypsin_dom"/>
</dbReference>
<accession>A0A815SDD9</accession>
<keyword evidence="3" id="KW-1015">Disulfide bond</keyword>
<dbReference type="InterPro" id="IPR033116">
    <property type="entry name" value="TRYPSIN_SER"/>
</dbReference>
<dbReference type="Pfam" id="PF00089">
    <property type="entry name" value="Trypsin"/>
    <property type="match status" value="1"/>
</dbReference>